<dbReference type="InterPro" id="IPR038389">
    <property type="entry name" value="PSMG2_sf"/>
</dbReference>
<evidence type="ECO:0000256" key="4">
    <source>
        <dbReference type="PIRNR" id="PIRNR010044"/>
    </source>
</evidence>
<dbReference type="Proteomes" id="UP001151518">
    <property type="component" value="Unassembled WGS sequence"/>
</dbReference>
<comment type="function">
    <text evidence="4">Involved in 20S proteasome assembly.</text>
</comment>
<dbReference type="PANTHER" id="PTHR12970:SF1">
    <property type="entry name" value="PROTEASOME ASSEMBLY CHAPERONE 2"/>
    <property type="match status" value="1"/>
</dbReference>
<dbReference type="GO" id="GO:0005829">
    <property type="term" value="C:cytosol"/>
    <property type="evidence" value="ECO:0007669"/>
    <property type="project" value="TreeGrafter"/>
</dbReference>
<dbReference type="OrthoDB" id="10260712at2759"/>
<dbReference type="GO" id="GO:0005634">
    <property type="term" value="C:nucleus"/>
    <property type="evidence" value="ECO:0007669"/>
    <property type="project" value="TreeGrafter"/>
</dbReference>
<evidence type="ECO:0000256" key="1">
    <source>
        <dbReference type="ARBA" id="ARBA00019186"/>
    </source>
</evidence>
<dbReference type="InterPro" id="IPR019151">
    <property type="entry name" value="Proteasome_assmbl_chaperone_2"/>
</dbReference>
<dbReference type="AlphaFoldDB" id="A0A9W8GBW6"/>
<keyword evidence="2 4" id="KW-0143">Chaperone</keyword>
<dbReference type="PIRSF" id="PIRSF010044">
    <property type="entry name" value="UCP010044"/>
    <property type="match status" value="1"/>
</dbReference>
<gene>
    <name evidence="5" type="ORF">GGI25_000372</name>
</gene>
<evidence type="ECO:0000313" key="6">
    <source>
        <dbReference type="Proteomes" id="UP001151518"/>
    </source>
</evidence>
<dbReference type="Pfam" id="PF09754">
    <property type="entry name" value="PAC2"/>
    <property type="match status" value="1"/>
</dbReference>
<sequence length="250" mass="27134">MLVPYTKSKINTEGSTLIVPSVSIGNVPQLAVDLIVNTLSLTRVGILASSSLLPISGPPGYDHLDEDQRSVPLEIFQTADAKWTVLQQRSPPLPKHHRLFAQETVDFIKQGKFSRVVLLTSSDAALRGDALIDGPQIRSLSVNCQDEQLAERLQALSLSDFAQQTATSKQPTLSQLHSAGIARPLLSLCEREGIEVIALVSLVNEGDNIPDAILLANATNALLGLSSLDQWHPPKSWAWLMPANTPSFMF</sequence>
<dbReference type="PANTHER" id="PTHR12970">
    <property type="entry name" value="PROTEASOME ASSEMBLY CHAPERONE 2"/>
    <property type="match status" value="1"/>
</dbReference>
<evidence type="ECO:0000256" key="3">
    <source>
        <dbReference type="ARBA" id="ARBA00025745"/>
    </source>
</evidence>
<dbReference type="Gene3D" id="3.40.50.10900">
    <property type="entry name" value="PAC-like subunit"/>
    <property type="match status" value="1"/>
</dbReference>
<dbReference type="EMBL" id="JANBTW010000003">
    <property type="protein sequence ID" value="KAJ2680737.1"/>
    <property type="molecule type" value="Genomic_DNA"/>
</dbReference>
<dbReference type="InterPro" id="IPR016562">
    <property type="entry name" value="Proteasome_assmbl_chp_2_euk"/>
</dbReference>
<reference evidence="5" key="1">
    <citation type="submission" date="2022-07" db="EMBL/GenBank/DDBJ databases">
        <title>Phylogenomic reconstructions and comparative analyses of Kickxellomycotina fungi.</title>
        <authorList>
            <person name="Reynolds N.K."/>
            <person name="Stajich J.E."/>
            <person name="Barry K."/>
            <person name="Grigoriev I.V."/>
            <person name="Crous P."/>
            <person name="Smith M.E."/>
        </authorList>
    </citation>
    <scope>NUCLEOTIDE SEQUENCE</scope>
    <source>
        <strain evidence="5">NRRL 3115</strain>
    </source>
</reference>
<comment type="similarity">
    <text evidence="3 4">Belongs to the PSMG2 family.</text>
</comment>
<name>A0A9W8GBW6_9FUNG</name>
<evidence type="ECO:0000313" key="5">
    <source>
        <dbReference type="EMBL" id="KAJ2680737.1"/>
    </source>
</evidence>
<dbReference type="GO" id="GO:0043248">
    <property type="term" value="P:proteasome assembly"/>
    <property type="evidence" value="ECO:0007669"/>
    <property type="project" value="TreeGrafter"/>
</dbReference>
<proteinExistence type="inferred from homology"/>
<accession>A0A9W8GBW6</accession>
<comment type="caution">
    <text evidence="5">The sequence shown here is derived from an EMBL/GenBank/DDBJ whole genome shotgun (WGS) entry which is preliminary data.</text>
</comment>
<organism evidence="5 6">
    <name type="scientific">Coemansia spiralis</name>
    <dbReference type="NCBI Taxonomy" id="417178"/>
    <lineage>
        <taxon>Eukaryota</taxon>
        <taxon>Fungi</taxon>
        <taxon>Fungi incertae sedis</taxon>
        <taxon>Zoopagomycota</taxon>
        <taxon>Kickxellomycotina</taxon>
        <taxon>Kickxellomycetes</taxon>
        <taxon>Kickxellales</taxon>
        <taxon>Kickxellaceae</taxon>
        <taxon>Coemansia</taxon>
    </lineage>
</organism>
<evidence type="ECO:0000256" key="2">
    <source>
        <dbReference type="ARBA" id="ARBA00023186"/>
    </source>
</evidence>
<protein>
    <recommendedName>
        <fullName evidence="1 4">Proteasome assembly chaperone 2</fullName>
    </recommendedName>
</protein>
<comment type="subunit">
    <text evidence="4">Component of the 20S proteasome chaperone.</text>
</comment>
<dbReference type="SUPFAM" id="SSF159659">
    <property type="entry name" value="Cgl1923-like"/>
    <property type="match status" value="1"/>
</dbReference>